<proteinExistence type="predicted"/>
<evidence type="ECO:0000313" key="2">
    <source>
        <dbReference type="Proteomes" id="UP001159042"/>
    </source>
</evidence>
<accession>A0AAV8W960</accession>
<comment type="caution">
    <text evidence="1">The sequence shown here is derived from an EMBL/GenBank/DDBJ whole genome shotgun (WGS) entry which is preliminary data.</text>
</comment>
<protein>
    <submittedName>
        <fullName evidence="1">Uncharacterized protein</fullName>
    </submittedName>
</protein>
<dbReference type="AlphaFoldDB" id="A0AAV8W960"/>
<dbReference type="EMBL" id="JANEYG010000006">
    <property type="protein sequence ID" value="KAJ8922857.1"/>
    <property type="molecule type" value="Genomic_DNA"/>
</dbReference>
<sequence length="68" mass="7845">MQGILRKHSLPSPYMSKLMCGVCLHTYQHENIFDLCRKRKLVSESGLARLFIGYVICLSSLHTKSKYN</sequence>
<organism evidence="1 2">
    <name type="scientific">Exocentrus adspersus</name>
    <dbReference type="NCBI Taxonomy" id="1586481"/>
    <lineage>
        <taxon>Eukaryota</taxon>
        <taxon>Metazoa</taxon>
        <taxon>Ecdysozoa</taxon>
        <taxon>Arthropoda</taxon>
        <taxon>Hexapoda</taxon>
        <taxon>Insecta</taxon>
        <taxon>Pterygota</taxon>
        <taxon>Neoptera</taxon>
        <taxon>Endopterygota</taxon>
        <taxon>Coleoptera</taxon>
        <taxon>Polyphaga</taxon>
        <taxon>Cucujiformia</taxon>
        <taxon>Chrysomeloidea</taxon>
        <taxon>Cerambycidae</taxon>
        <taxon>Lamiinae</taxon>
        <taxon>Acanthocinini</taxon>
        <taxon>Exocentrus</taxon>
    </lineage>
</organism>
<reference evidence="1 2" key="1">
    <citation type="journal article" date="2023" name="Insect Mol. Biol.">
        <title>Genome sequencing provides insights into the evolution of gene families encoding plant cell wall-degrading enzymes in longhorned beetles.</title>
        <authorList>
            <person name="Shin N.R."/>
            <person name="Okamura Y."/>
            <person name="Kirsch R."/>
            <person name="Pauchet Y."/>
        </authorList>
    </citation>
    <scope>NUCLEOTIDE SEQUENCE [LARGE SCALE GENOMIC DNA]</scope>
    <source>
        <strain evidence="1">EAD_L_NR</strain>
    </source>
</reference>
<dbReference type="Proteomes" id="UP001159042">
    <property type="component" value="Unassembled WGS sequence"/>
</dbReference>
<gene>
    <name evidence="1" type="ORF">NQ315_007892</name>
</gene>
<name>A0AAV8W960_9CUCU</name>
<keyword evidence="2" id="KW-1185">Reference proteome</keyword>
<evidence type="ECO:0000313" key="1">
    <source>
        <dbReference type="EMBL" id="KAJ8922857.1"/>
    </source>
</evidence>